<dbReference type="Proteomes" id="UP001589865">
    <property type="component" value="Unassembled WGS sequence"/>
</dbReference>
<dbReference type="RefSeq" id="WP_377045368.1">
    <property type="nucleotide sequence ID" value="NZ_JBHLUN010000010.1"/>
</dbReference>
<evidence type="ECO:0000313" key="3">
    <source>
        <dbReference type="EMBL" id="MFC0409619.1"/>
    </source>
</evidence>
<dbReference type="CDD" id="cd13623">
    <property type="entry name" value="PBP2_AA_hypothetical"/>
    <property type="match status" value="1"/>
</dbReference>
<comment type="caution">
    <text evidence="3">The sequence shown here is derived from an EMBL/GenBank/DDBJ whole genome shotgun (WGS) entry which is preliminary data.</text>
</comment>
<protein>
    <submittedName>
        <fullName evidence="3">ABC transporter substrate-binding protein</fullName>
    </submittedName>
</protein>
<sequence>MMQTPAGLLTYHVGLGPVAAPDTGGGQDAPGNEVAGGEVAASLAPGGTLRVAINLGNPVLAQRDPVGGEPRGVSVALAREVGRRLGLPLRITTFNGAGAVTDAGRRGEWDIAFLAIDPVRAEGITFSPPYVVIEGVYAVAEDSPLRSVDEVDRAGVRVSVGRGSAYDLFLTRTLRQAEILRVGTSAEALQGFGSGALEVVAGVRQPVAAYVNSHPGLRLIPGRFMVIEQAVALPLGRDVAAHWVRNFVEEAKASGFVARALRDSGQGDAEVAPPA</sequence>
<evidence type="ECO:0000259" key="2">
    <source>
        <dbReference type="SMART" id="SM00062"/>
    </source>
</evidence>
<keyword evidence="1" id="KW-0732">Signal</keyword>
<dbReference type="Pfam" id="PF00497">
    <property type="entry name" value="SBP_bac_3"/>
    <property type="match status" value="1"/>
</dbReference>
<dbReference type="SUPFAM" id="SSF53850">
    <property type="entry name" value="Periplasmic binding protein-like II"/>
    <property type="match status" value="1"/>
</dbReference>
<organism evidence="3 4">
    <name type="scientific">Roseomonas elaeocarpi</name>
    <dbReference type="NCBI Taxonomy" id="907779"/>
    <lineage>
        <taxon>Bacteria</taxon>
        <taxon>Pseudomonadati</taxon>
        <taxon>Pseudomonadota</taxon>
        <taxon>Alphaproteobacteria</taxon>
        <taxon>Acetobacterales</taxon>
        <taxon>Roseomonadaceae</taxon>
        <taxon>Roseomonas</taxon>
    </lineage>
</organism>
<reference evidence="3 4" key="1">
    <citation type="submission" date="2024-09" db="EMBL/GenBank/DDBJ databases">
        <authorList>
            <person name="Sun Q."/>
            <person name="Mori K."/>
        </authorList>
    </citation>
    <scope>NUCLEOTIDE SEQUENCE [LARGE SCALE GENOMIC DNA]</scope>
    <source>
        <strain evidence="3 4">TBRC 5777</strain>
    </source>
</reference>
<dbReference type="PANTHER" id="PTHR35936:SF17">
    <property type="entry name" value="ARGININE-BINDING EXTRACELLULAR PROTEIN ARTP"/>
    <property type="match status" value="1"/>
</dbReference>
<dbReference type="Gene3D" id="3.40.190.10">
    <property type="entry name" value="Periplasmic binding protein-like II"/>
    <property type="match status" value="2"/>
</dbReference>
<gene>
    <name evidence="3" type="ORF">ACFFGY_15305</name>
</gene>
<dbReference type="PANTHER" id="PTHR35936">
    <property type="entry name" value="MEMBRANE-BOUND LYTIC MUREIN TRANSGLYCOSYLASE F"/>
    <property type="match status" value="1"/>
</dbReference>
<keyword evidence="4" id="KW-1185">Reference proteome</keyword>
<dbReference type="SMART" id="SM00062">
    <property type="entry name" value="PBPb"/>
    <property type="match status" value="1"/>
</dbReference>
<dbReference type="InterPro" id="IPR001638">
    <property type="entry name" value="Solute-binding_3/MltF_N"/>
</dbReference>
<dbReference type="EMBL" id="JBHLUN010000010">
    <property type="protein sequence ID" value="MFC0409619.1"/>
    <property type="molecule type" value="Genomic_DNA"/>
</dbReference>
<name>A0ABV6JVG9_9PROT</name>
<evidence type="ECO:0000313" key="4">
    <source>
        <dbReference type="Proteomes" id="UP001589865"/>
    </source>
</evidence>
<feature type="domain" description="Solute-binding protein family 3/N-terminal" evidence="2">
    <location>
        <begin position="48"/>
        <end position="268"/>
    </location>
</feature>
<proteinExistence type="predicted"/>
<accession>A0ABV6JVG9</accession>
<evidence type="ECO:0000256" key="1">
    <source>
        <dbReference type="ARBA" id="ARBA00022729"/>
    </source>
</evidence>